<dbReference type="Proteomes" id="UP001190700">
    <property type="component" value="Unassembled WGS sequence"/>
</dbReference>
<reference evidence="2 3" key="1">
    <citation type="journal article" date="2015" name="Genome Biol. Evol.">
        <title>Comparative Genomics of a Bacterivorous Green Alga Reveals Evolutionary Causalities and Consequences of Phago-Mixotrophic Mode of Nutrition.</title>
        <authorList>
            <person name="Burns J.A."/>
            <person name="Paasch A."/>
            <person name="Narechania A."/>
            <person name="Kim E."/>
        </authorList>
    </citation>
    <scope>NUCLEOTIDE SEQUENCE [LARGE SCALE GENOMIC DNA]</scope>
    <source>
        <strain evidence="2 3">PLY_AMNH</strain>
    </source>
</reference>
<accession>A0AAE0G328</accession>
<evidence type="ECO:0000256" key="1">
    <source>
        <dbReference type="SAM" id="MobiDB-lite"/>
    </source>
</evidence>
<evidence type="ECO:0000313" key="3">
    <source>
        <dbReference type="Proteomes" id="UP001190700"/>
    </source>
</evidence>
<keyword evidence="3" id="KW-1185">Reference proteome</keyword>
<sequence length="457" mass="48389">MSTDRVSLGSRLRAARGSLGGHSSASPASSASPDRGGTGDSIVRMSQLTAKPTPVSRAATSAEFHADPTVWVSTPVKPSQRTEFADKLDYAFSYGEELAKLLRTHGFKSTVGLTLDGPEAESDFAVLLANMAHVFGPVSRDDIAKLLDLDNEYSDYHIVLNELVYAVLPTRAVILDETVDPAPQLAAFRTLADKHKKLHPQYSDTDMVADLYSVLRASAAVSPHVAPLHLVVLRDLGANIPFTFAALTLRIAKVYRDEFTLARLSAPSPPTFGGAWRGGAGGGGGRGGGGSGGGGKPTVGSMHALGWKKLAPPVGEWKPVRNARYLQWEGTGLVCVTCFRLWAVTTGHLDAEGVCPYSSRANSLQALEPPPLDDSTQPGAAAMTVRFSGVDLCDEQSDEEQPDATPPAFHAVHDDDDEEDWPAFRSSPVWLPSFAGSTAATVSITDATPSDATAETP</sequence>
<feature type="compositionally biased region" description="Low complexity" evidence="1">
    <location>
        <begin position="23"/>
        <end position="33"/>
    </location>
</feature>
<name>A0AAE0G328_9CHLO</name>
<organism evidence="2 3">
    <name type="scientific">Cymbomonas tetramitiformis</name>
    <dbReference type="NCBI Taxonomy" id="36881"/>
    <lineage>
        <taxon>Eukaryota</taxon>
        <taxon>Viridiplantae</taxon>
        <taxon>Chlorophyta</taxon>
        <taxon>Pyramimonadophyceae</taxon>
        <taxon>Pyramimonadales</taxon>
        <taxon>Pyramimonadaceae</taxon>
        <taxon>Cymbomonas</taxon>
    </lineage>
</organism>
<dbReference type="EMBL" id="LGRX02010397">
    <property type="protein sequence ID" value="KAK3270428.1"/>
    <property type="molecule type" value="Genomic_DNA"/>
</dbReference>
<feature type="region of interest" description="Disordered" evidence="1">
    <location>
        <begin position="393"/>
        <end position="426"/>
    </location>
</feature>
<evidence type="ECO:0000313" key="2">
    <source>
        <dbReference type="EMBL" id="KAK3270428.1"/>
    </source>
</evidence>
<dbReference type="AlphaFoldDB" id="A0AAE0G328"/>
<feature type="region of interest" description="Disordered" evidence="1">
    <location>
        <begin position="277"/>
        <end position="297"/>
    </location>
</feature>
<feature type="compositionally biased region" description="Acidic residues" evidence="1">
    <location>
        <begin position="393"/>
        <end position="402"/>
    </location>
</feature>
<comment type="caution">
    <text evidence="2">The sequence shown here is derived from an EMBL/GenBank/DDBJ whole genome shotgun (WGS) entry which is preliminary data.</text>
</comment>
<protein>
    <submittedName>
        <fullName evidence="2">Uncharacterized protein</fullName>
    </submittedName>
</protein>
<proteinExistence type="predicted"/>
<gene>
    <name evidence="2" type="ORF">CYMTET_21173</name>
</gene>
<feature type="region of interest" description="Disordered" evidence="1">
    <location>
        <begin position="1"/>
        <end position="41"/>
    </location>
</feature>